<protein>
    <submittedName>
        <fullName evidence="1">Uncharacterized protein</fullName>
    </submittedName>
</protein>
<proteinExistence type="predicted"/>
<organism evidence="1 2">
    <name type="scientific">Rubus argutus</name>
    <name type="common">Southern blackberry</name>
    <dbReference type="NCBI Taxonomy" id="59490"/>
    <lineage>
        <taxon>Eukaryota</taxon>
        <taxon>Viridiplantae</taxon>
        <taxon>Streptophyta</taxon>
        <taxon>Embryophyta</taxon>
        <taxon>Tracheophyta</taxon>
        <taxon>Spermatophyta</taxon>
        <taxon>Magnoliopsida</taxon>
        <taxon>eudicotyledons</taxon>
        <taxon>Gunneridae</taxon>
        <taxon>Pentapetalae</taxon>
        <taxon>rosids</taxon>
        <taxon>fabids</taxon>
        <taxon>Rosales</taxon>
        <taxon>Rosaceae</taxon>
        <taxon>Rosoideae</taxon>
        <taxon>Rosoideae incertae sedis</taxon>
        <taxon>Rubus</taxon>
    </lineage>
</organism>
<dbReference type="EMBL" id="JBEDUW010000005">
    <property type="protein sequence ID" value="KAK9928604.1"/>
    <property type="molecule type" value="Genomic_DNA"/>
</dbReference>
<accession>A0AAW1WXS8</accession>
<evidence type="ECO:0000313" key="1">
    <source>
        <dbReference type="EMBL" id="KAK9928604.1"/>
    </source>
</evidence>
<gene>
    <name evidence="1" type="ORF">M0R45_025730</name>
</gene>
<evidence type="ECO:0000313" key="2">
    <source>
        <dbReference type="Proteomes" id="UP001457282"/>
    </source>
</evidence>
<dbReference type="Proteomes" id="UP001457282">
    <property type="component" value="Unassembled WGS sequence"/>
</dbReference>
<keyword evidence="2" id="KW-1185">Reference proteome</keyword>
<comment type="caution">
    <text evidence="1">The sequence shown here is derived from an EMBL/GenBank/DDBJ whole genome shotgun (WGS) entry which is preliminary data.</text>
</comment>
<name>A0AAW1WXS8_RUBAR</name>
<dbReference type="AlphaFoldDB" id="A0AAW1WXS8"/>
<sequence>MGRSRARLRRRRRNKERSALARWLQLGAPVVGEWAAAGHGGSLIEMELVVVMKVVRAVGRYCRFVDDGGFGYFD</sequence>
<reference evidence="1 2" key="1">
    <citation type="journal article" date="2023" name="G3 (Bethesda)">
        <title>A chromosome-length genome assembly and annotation of blackberry (Rubus argutus, cv. 'Hillquist').</title>
        <authorList>
            <person name="Bruna T."/>
            <person name="Aryal R."/>
            <person name="Dudchenko O."/>
            <person name="Sargent D.J."/>
            <person name="Mead D."/>
            <person name="Buti M."/>
            <person name="Cavallini A."/>
            <person name="Hytonen T."/>
            <person name="Andres J."/>
            <person name="Pham M."/>
            <person name="Weisz D."/>
            <person name="Mascagni F."/>
            <person name="Usai G."/>
            <person name="Natali L."/>
            <person name="Bassil N."/>
            <person name="Fernandez G.E."/>
            <person name="Lomsadze A."/>
            <person name="Armour M."/>
            <person name="Olukolu B."/>
            <person name="Poorten T."/>
            <person name="Britton C."/>
            <person name="Davik J."/>
            <person name="Ashrafi H."/>
            <person name="Aiden E.L."/>
            <person name="Borodovsky M."/>
            <person name="Worthington M."/>
        </authorList>
    </citation>
    <scope>NUCLEOTIDE SEQUENCE [LARGE SCALE GENOMIC DNA]</scope>
    <source>
        <strain evidence="1">PI 553951</strain>
    </source>
</reference>